<dbReference type="SMART" id="SM00091">
    <property type="entry name" value="PAS"/>
    <property type="match status" value="3"/>
</dbReference>
<evidence type="ECO:0000256" key="5">
    <source>
        <dbReference type="ARBA" id="ARBA00022777"/>
    </source>
</evidence>
<evidence type="ECO:0000313" key="10">
    <source>
        <dbReference type="EMBL" id="AWL07228.1"/>
    </source>
</evidence>
<dbReference type="SMART" id="SM00086">
    <property type="entry name" value="PAC"/>
    <property type="match status" value="2"/>
</dbReference>
<dbReference type="SMART" id="SM00387">
    <property type="entry name" value="HATPase_c"/>
    <property type="match status" value="1"/>
</dbReference>
<keyword evidence="6" id="KW-0902">Two-component regulatory system</keyword>
<accession>A0A2S2DPJ2</accession>
<dbReference type="Gene3D" id="1.10.287.130">
    <property type="match status" value="1"/>
</dbReference>
<dbReference type="PROSITE" id="PS50109">
    <property type="entry name" value="HIS_KIN"/>
    <property type="match status" value="1"/>
</dbReference>
<dbReference type="SUPFAM" id="SSF47384">
    <property type="entry name" value="Homodimeric domain of signal transducing histidine kinase"/>
    <property type="match status" value="1"/>
</dbReference>
<dbReference type="KEGG" id="mtim:DIR46_24240"/>
<evidence type="ECO:0000259" key="8">
    <source>
        <dbReference type="PROSITE" id="PS50112"/>
    </source>
</evidence>
<dbReference type="PRINTS" id="PR00344">
    <property type="entry name" value="BCTRLSENSOR"/>
</dbReference>
<dbReference type="GO" id="GO:0000155">
    <property type="term" value="F:phosphorelay sensor kinase activity"/>
    <property type="evidence" value="ECO:0007669"/>
    <property type="project" value="InterPro"/>
</dbReference>
<dbReference type="CDD" id="cd00082">
    <property type="entry name" value="HisKA"/>
    <property type="match status" value="1"/>
</dbReference>
<keyword evidence="11" id="KW-1185">Reference proteome</keyword>
<reference evidence="10 11" key="1">
    <citation type="submission" date="2018-05" db="EMBL/GenBank/DDBJ databases">
        <title>Complete genome sequence of Massilia oculi sp. nov. CCUG 43427T (=DSM 26321T), the type strain of M. oculi, and comparison with genome sequences of other Massilia strains.</title>
        <authorList>
            <person name="Zhu B."/>
        </authorList>
    </citation>
    <scope>NUCLEOTIDE SEQUENCE [LARGE SCALE GENOMIC DNA]</scope>
    <source>
        <strain evidence="10 11">CCUG 43427</strain>
    </source>
</reference>
<dbReference type="PROSITE" id="PS50112">
    <property type="entry name" value="PAS"/>
    <property type="match status" value="1"/>
</dbReference>
<dbReference type="EC" id="2.7.13.3" evidence="2"/>
<dbReference type="Proteomes" id="UP000245820">
    <property type="component" value="Chromosome"/>
</dbReference>
<feature type="domain" description="PAC" evidence="9">
    <location>
        <begin position="328"/>
        <end position="380"/>
    </location>
</feature>
<dbReference type="Pfam" id="PF13188">
    <property type="entry name" value="PAS_8"/>
    <property type="match status" value="1"/>
</dbReference>
<evidence type="ECO:0000259" key="7">
    <source>
        <dbReference type="PROSITE" id="PS50109"/>
    </source>
</evidence>
<dbReference type="EMBL" id="CP029343">
    <property type="protein sequence ID" value="AWL07228.1"/>
    <property type="molecule type" value="Genomic_DNA"/>
</dbReference>
<dbReference type="Pfam" id="PF00512">
    <property type="entry name" value="HisKA"/>
    <property type="match status" value="1"/>
</dbReference>
<dbReference type="InterPro" id="IPR004358">
    <property type="entry name" value="Sig_transdc_His_kin-like_C"/>
</dbReference>
<dbReference type="InterPro" id="IPR036890">
    <property type="entry name" value="HATPase_C_sf"/>
</dbReference>
<dbReference type="InterPro" id="IPR005467">
    <property type="entry name" value="His_kinase_dom"/>
</dbReference>
<dbReference type="SMART" id="SM00388">
    <property type="entry name" value="HisKA"/>
    <property type="match status" value="1"/>
</dbReference>
<dbReference type="InterPro" id="IPR000700">
    <property type="entry name" value="PAS-assoc_C"/>
</dbReference>
<feature type="domain" description="PAS" evidence="8">
    <location>
        <begin position="131"/>
        <end position="173"/>
    </location>
</feature>
<dbReference type="PANTHER" id="PTHR43547">
    <property type="entry name" value="TWO-COMPONENT HISTIDINE KINASE"/>
    <property type="match status" value="1"/>
</dbReference>
<evidence type="ECO:0000313" key="11">
    <source>
        <dbReference type="Proteomes" id="UP000245820"/>
    </source>
</evidence>
<dbReference type="CDD" id="cd00075">
    <property type="entry name" value="HATPase"/>
    <property type="match status" value="1"/>
</dbReference>
<evidence type="ECO:0000256" key="6">
    <source>
        <dbReference type="ARBA" id="ARBA00023012"/>
    </source>
</evidence>
<dbReference type="InterPro" id="IPR036097">
    <property type="entry name" value="HisK_dim/P_sf"/>
</dbReference>
<dbReference type="InterPro" id="IPR000014">
    <property type="entry name" value="PAS"/>
</dbReference>
<feature type="domain" description="Histidine kinase" evidence="7">
    <location>
        <begin position="391"/>
        <end position="609"/>
    </location>
</feature>
<dbReference type="FunFam" id="3.30.450.20:FF:000099">
    <property type="entry name" value="Sensory box sensor histidine kinase"/>
    <property type="match status" value="1"/>
</dbReference>
<dbReference type="SUPFAM" id="SSF55874">
    <property type="entry name" value="ATPase domain of HSP90 chaperone/DNA topoisomerase II/histidine kinase"/>
    <property type="match status" value="1"/>
</dbReference>
<dbReference type="InterPro" id="IPR035965">
    <property type="entry name" value="PAS-like_dom_sf"/>
</dbReference>
<dbReference type="InterPro" id="IPR003594">
    <property type="entry name" value="HATPase_dom"/>
</dbReference>
<keyword evidence="4" id="KW-0808">Transferase</keyword>
<comment type="catalytic activity">
    <reaction evidence="1">
        <text>ATP + protein L-histidine = ADP + protein N-phospho-L-histidine.</text>
        <dbReference type="EC" id="2.7.13.3"/>
    </reaction>
</comment>
<dbReference type="InterPro" id="IPR003661">
    <property type="entry name" value="HisK_dim/P_dom"/>
</dbReference>
<gene>
    <name evidence="10" type="ORF">DIR46_24240</name>
</gene>
<evidence type="ECO:0000256" key="1">
    <source>
        <dbReference type="ARBA" id="ARBA00000085"/>
    </source>
</evidence>
<sequence length="611" mass="65528">MLAMTDHSRLPQFPAISPALEQGVRLIGASPAPMFIVRADGGMIAANVAYTALLNGAPAAIAGAWMPPAALPPGASGLAARILDGSLAQASTEVELATRVQLALSPVCEPDGAIVGVLGVAAAAPQQGDQAARELGRLIELSPVGVVRYTLDGDILDCNDAFLSMLGLGRNDLRAGLSWRALTPPQWREVDDAGLARLREDGVMPLIEKEFLHRDGRCIPVLVGAGNLLADRRQGFAVVVDISATRAAERALAESEARFRAITNAMPQMVWSTLPDGFHDYYNDQWYAFTGVPYGSTDGEGWNGMFHPDDQEVAWARWSHSLVTGEPYEIEYRLRHRDGGYRWVLGRALPVRDAHGGIQRWMGTCTDIHEHKLTEDALREADQRKDEFLAMLGHELRNPLAPIRSAAALLPLAKADPARVEHIGRVIARQSTHMTGLIDDLLDVSRVTRGLIALVQEDVAARLLVDEAVEQARPLVEARAHALAIVDHADGACVHGDRKRLVQVIANLLANAAKYTPPGGSIVVTLVQVDKMVEIAVGDNGIGMAPDLVDSVFELFRQGQRTPDRAQGGLGIGLALVKKLVHLHGGWVRASSAGEGLGSEVMVALPACEPA</sequence>
<dbReference type="InterPro" id="IPR001610">
    <property type="entry name" value="PAC"/>
</dbReference>
<dbReference type="OrthoDB" id="9768069at2"/>
<dbReference type="PANTHER" id="PTHR43547:SF2">
    <property type="entry name" value="HYBRID SIGNAL TRANSDUCTION HISTIDINE KINASE C"/>
    <property type="match status" value="1"/>
</dbReference>
<dbReference type="PROSITE" id="PS50113">
    <property type="entry name" value="PAC"/>
    <property type="match status" value="1"/>
</dbReference>
<dbReference type="Gene3D" id="3.30.565.10">
    <property type="entry name" value="Histidine kinase-like ATPase, C-terminal domain"/>
    <property type="match status" value="1"/>
</dbReference>
<dbReference type="SUPFAM" id="SSF55785">
    <property type="entry name" value="PYP-like sensor domain (PAS domain)"/>
    <property type="match status" value="2"/>
</dbReference>
<dbReference type="CDD" id="cd00130">
    <property type="entry name" value="PAS"/>
    <property type="match status" value="2"/>
</dbReference>
<dbReference type="Gene3D" id="3.30.450.20">
    <property type="entry name" value="PAS domain"/>
    <property type="match status" value="2"/>
</dbReference>
<dbReference type="AlphaFoldDB" id="A0A2S2DPJ2"/>
<evidence type="ECO:0000256" key="3">
    <source>
        <dbReference type="ARBA" id="ARBA00022553"/>
    </source>
</evidence>
<dbReference type="NCBIfam" id="TIGR00229">
    <property type="entry name" value="sensory_box"/>
    <property type="match status" value="2"/>
</dbReference>
<protein>
    <recommendedName>
        <fullName evidence="2">histidine kinase</fullName>
        <ecNumber evidence="2">2.7.13.3</ecNumber>
    </recommendedName>
</protein>
<dbReference type="InterPro" id="IPR013655">
    <property type="entry name" value="PAS_fold_3"/>
</dbReference>
<evidence type="ECO:0000259" key="9">
    <source>
        <dbReference type="PROSITE" id="PS50113"/>
    </source>
</evidence>
<dbReference type="Pfam" id="PF02518">
    <property type="entry name" value="HATPase_c"/>
    <property type="match status" value="1"/>
</dbReference>
<dbReference type="FunFam" id="1.10.287.130:FF:000001">
    <property type="entry name" value="Two-component sensor histidine kinase"/>
    <property type="match status" value="1"/>
</dbReference>
<evidence type="ECO:0000256" key="4">
    <source>
        <dbReference type="ARBA" id="ARBA00022679"/>
    </source>
</evidence>
<proteinExistence type="predicted"/>
<keyword evidence="3" id="KW-0597">Phosphoprotein</keyword>
<dbReference type="Pfam" id="PF08447">
    <property type="entry name" value="PAS_3"/>
    <property type="match status" value="1"/>
</dbReference>
<evidence type="ECO:0000256" key="2">
    <source>
        <dbReference type="ARBA" id="ARBA00012438"/>
    </source>
</evidence>
<keyword evidence="5 10" id="KW-0418">Kinase</keyword>
<organism evidence="10 11">
    <name type="scientific">Massilia oculi</name>
    <dbReference type="NCBI Taxonomy" id="945844"/>
    <lineage>
        <taxon>Bacteria</taxon>
        <taxon>Pseudomonadati</taxon>
        <taxon>Pseudomonadota</taxon>
        <taxon>Betaproteobacteria</taxon>
        <taxon>Burkholderiales</taxon>
        <taxon>Oxalobacteraceae</taxon>
        <taxon>Telluria group</taxon>
        <taxon>Massilia</taxon>
    </lineage>
</organism>
<name>A0A2S2DPJ2_9BURK</name>